<protein>
    <recommendedName>
        <fullName evidence="4">Phospholipase/carboxylesterase/thioesterase domain-containing protein</fullName>
    </recommendedName>
</protein>
<accession>A0A9D5K7Z2</accession>
<dbReference type="GO" id="GO:0016787">
    <property type="term" value="F:hydrolase activity"/>
    <property type="evidence" value="ECO:0007669"/>
    <property type="project" value="UniProtKB-KW"/>
</dbReference>
<dbReference type="Pfam" id="PF02230">
    <property type="entry name" value="Abhydrolase_2"/>
    <property type="match status" value="1"/>
</dbReference>
<evidence type="ECO:0000256" key="1">
    <source>
        <dbReference type="ARBA" id="ARBA00006499"/>
    </source>
</evidence>
<comment type="caution">
    <text evidence="5">The sequence shown here is derived from an EMBL/GenBank/DDBJ whole genome shotgun (WGS) entry which is preliminary data.</text>
</comment>
<evidence type="ECO:0000256" key="2">
    <source>
        <dbReference type="ARBA" id="ARBA00022801"/>
    </source>
</evidence>
<dbReference type="InterPro" id="IPR011990">
    <property type="entry name" value="TPR-like_helical_dom_sf"/>
</dbReference>
<evidence type="ECO:0000256" key="3">
    <source>
        <dbReference type="SAM" id="SignalP"/>
    </source>
</evidence>
<dbReference type="InterPro" id="IPR050565">
    <property type="entry name" value="LYPA1-2/EST-like"/>
</dbReference>
<dbReference type="PANTHER" id="PTHR10655">
    <property type="entry name" value="LYSOPHOSPHOLIPASE-RELATED"/>
    <property type="match status" value="1"/>
</dbReference>
<dbReference type="EMBL" id="WJKJ01000073">
    <property type="protein sequence ID" value="MBD3364051.1"/>
    <property type="molecule type" value="Genomic_DNA"/>
</dbReference>
<keyword evidence="3" id="KW-0732">Signal</keyword>
<feature type="signal peptide" evidence="3">
    <location>
        <begin position="1"/>
        <end position="22"/>
    </location>
</feature>
<dbReference type="Gene3D" id="3.40.50.1820">
    <property type="entry name" value="alpha/beta hydrolase"/>
    <property type="match status" value="1"/>
</dbReference>
<dbReference type="InterPro" id="IPR003140">
    <property type="entry name" value="PLipase/COase/thioEstase"/>
</dbReference>
<evidence type="ECO:0000313" key="5">
    <source>
        <dbReference type="EMBL" id="MBD3364051.1"/>
    </source>
</evidence>
<dbReference type="PANTHER" id="PTHR10655:SF17">
    <property type="entry name" value="LYSOPHOSPHOLIPASE-LIKE PROTEIN 1"/>
    <property type="match status" value="1"/>
</dbReference>
<evidence type="ECO:0000313" key="6">
    <source>
        <dbReference type="Proteomes" id="UP000630660"/>
    </source>
</evidence>
<sequence>MYRRWIASLALLFGFILSPAYAEEKNTDTQSTYRDSGYIDPSTIDPVAEGATDFLDVNISQYAKTAYEAYEQGDYEKSAQYYLALLRYDVTQAVAIYNLACCYGLMGEVELAARNLQRAFSAGYRDIKHILKDPDFDNVKDDPRFSEVLDSLTSLMDEKYVIPNEIIYNPASIQSKCLIQLPSNFDSTKSYPLVVGLHGWGSNAEGFLRLWNVFDEPEFIFAIPQAPYAFPVGKELGYSWEEWIPDDKELTLQARSQSEDYVMQVVQKLEDSHNVEKTFLMGFSQGGSFTYSIGIKNHESFDGIIPLGGWLDEDWLDSQTLAAATELPIFIGHGKDDERVSFKKAKDAKKLLEKLGYDVTFYTFKGGHSVPEEETEAMIMWIEGH</sequence>
<feature type="chain" id="PRO_5038714035" description="Phospholipase/carboxylesterase/thioesterase domain-containing protein" evidence="3">
    <location>
        <begin position="23"/>
        <end position="385"/>
    </location>
</feature>
<dbReference type="Proteomes" id="UP000630660">
    <property type="component" value="Unassembled WGS sequence"/>
</dbReference>
<dbReference type="NCBIfam" id="NF047558">
    <property type="entry name" value="TPR_END_plus"/>
    <property type="match status" value="1"/>
</dbReference>
<dbReference type="SUPFAM" id="SSF53474">
    <property type="entry name" value="alpha/beta-Hydrolases"/>
    <property type="match status" value="1"/>
</dbReference>
<keyword evidence="2" id="KW-0378">Hydrolase</keyword>
<dbReference type="SUPFAM" id="SSF48452">
    <property type="entry name" value="TPR-like"/>
    <property type="match status" value="1"/>
</dbReference>
<reference evidence="5" key="1">
    <citation type="submission" date="2019-11" db="EMBL/GenBank/DDBJ databases">
        <title>Microbial mats filling the niche in hypersaline microbial mats.</title>
        <authorList>
            <person name="Wong H.L."/>
            <person name="Macleod F.I."/>
            <person name="White R.A. III"/>
            <person name="Burns B.P."/>
        </authorList>
    </citation>
    <scope>NUCLEOTIDE SEQUENCE</scope>
    <source>
        <strain evidence="5">Bin_327</strain>
    </source>
</reference>
<dbReference type="Gene3D" id="1.25.40.10">
    <property type="entry name" value="Tetratricopeptide repeat domain"/>
    <property type="match status" value="1"/>
</dbReference>
<organism evidence="5 6">
    <name type="scientific">candidate division WOR-3 bacterium</name>
    <dbReference type="NCBI Taxonomy" id="2052148"/>
    <lineage>
        <taxon>Bacteria</taxon>
        <taxon>Bacteria division WOR-3</taxon>
    </lineage>
</organism>
<comment type="similarity">
    <text evidence="1">Belongs to the AB hydrolase superfamily. AB hydrolase 2 family.</text>
</comment>
<evidence type="ECO:0000259" key="4">
    <source>
        <dbReference type="Pfam" id="PF02230"/>
    </source>
</evidence>
<dbReference type="AlphaFoldDB" id="A0A9D5K7Z2"/>
<gene>
    <name evidence="5" type="ORF">GF359_02430</name>
</gene>
<feature type="domain" description="Phospholipase/carboxylesterase/thioesterase" evidence="4">
    <location>
        <begin position="189"/>
        <end position="383"/>
    </location>
</feature>
<proteinExistence type="inferred from homology"/>
<dbReference type="InterPro" id="IPR029058">
    <property type="entry name" value="AB_hydrolase_fold"/>
</dbReference>
<name>A0A9D5K7Z2_UNCW3</name>